<protein>
    <submittedName>
        <fullName evidence="2">DNA-binding protein</fullName>
    </submittedName>
</protein>
<proteinExistence type="predicted"/>
<evidence type="ECO:0000313" key="2">
    <source>
        <dbReference type="EMBL" id="OWP84027.1"/>
    </source>
</evidence>
<dbReference type="Proteomes" id="UP000197768">
    <property type="component" value="Unassembled WGS sequence"/>
</dbReference>
<organism evidence="2 3">
    <name type="scientific">Flavobacterium davisii</name>
    <dbReference type="NCBI Taxonomy" id="2906077"/>
    <lineage>
        <taxon>Bacteria</taxon>
        <taxon>Pseudomonadati</taxon>
        <taxon>Bacteroidota</taxon>
        <taxon>Flavobacteriia</taxon>
        <taxon>Flavobacteriales</taxon>
        <taxon>Flavobacteriaceae</taxon>
        <taxon>Flavobacterium</taxon>
    </lineage>
</organism>
<keyword evidence="2" id="KW-0238">DNA-binding</keyword>
<dbReference type="SMART" id="SM01252">
    <property type="entry name" value="KilA-N"/>
    <property type="match status" value="1"/>
</dbReference>
<name>A0A246GID9_9FLAO</name>
<accession>A0A246GID9</accession>
<comment type="caution">
    <text evidence="2">The sequence shown here is derived from an EMBL/GenBank/DDBJ whole genome shotgun (WGS) entry which is preliminary data.</text>
</comment>
<dbReference type="InterPro" id="IPR017880">
    <property type="entry name" value="KilA_N"/>
</dbReference>
<dbReference type="PROSITE" id="PS51301">
    <property type="entry name" value="KILA_N"/>
    <property type="match status" value="1"/>
</dbReference>
<dbReference type="AlphaFoldDB" id="A0A246GID9"/>
<gene>
    <name evidence="2" type="ORF">BWK59_07500</name>
</gene>
<dbReference type="EMBL" id="MTCZ01000060">
    <property type="protein sequence ID" value="OWP84027.1"/>
    <property type="molecule type" value="Genomic_DNA"/>
</dbReference>
<evidence type="ECO:0000313" key="3">
    <source>
        <dbReference type="Proteomes" id="UP000197768"/>
    </source>
</evidence>
<feature type="domain" description="KilA-N" evidence="1">
    <location>
        <begin position="3"/>
        <end position="137"/>
    </location>
</feature>
<dbReference type="Pfam" id="PF04383">
    <property type="entry name" value="KilA-N"/>
    <property type="match status" value="1"/>
</dbReference>
<evidence type="ECO:0000259" key="1">
    <source>
        <dbReference type="PROSITE" id="PS51301"/>
    </source>
</evidence>
<dbReference type="InterPro" id="IPR018004">
    <property type="entry name" value="KilA/APSES_HTH"/>
</dbReference>
<reference evidence="2 3" key="1">
    <citation type="journal article" date="2017" name="Infect. Genet. Evol.">
        <title>Comparative genome analysis of fish pathogen Flavobacterium columnare reveals extensive sequence diversity within the species.</title>
        <authorList>
            <person name="Kayansamruaj P."/>
            <person name="Dong H.T."/>
            <person name="Hirono I."/>
            <person name="Kondo H."/>
            <person name="Senapin S."/>
            <person name="Rodkhum C."/>
        </authorList>
    </citation>
    <scope>NUCLEOTIDE SEQUENCE [LARGE SCALE GENOMIC DNA]</scope>
    <source>
        <strain evidence="2 3">1215</strain>
    </source>
</reference>
<sequence>MSKLQIIKIEETEISILSKNFEDYISLTDMIKDIEGGTSIIENWLRNKNTIEFLSVWEKLNNPSFNSLEFEGIKNEAGLNRFHLSAKKWIEKTNAIGIISKSGRYGGTYAHKDIAFEFGSWISPMFKLLLIKEYQRLKEVENNQYNLEWDVKRILTEVNHTIHTDAVQKHIIPKSSLPLSKQGIEYANEVDLLNLALYGYTAKDWRESNPELHSQGKNMRDFSSINELLVMSNLEVMNAEMIKLNTPKETRFVILKKMVKEQLEQLAKVDLIKSVRKQSKTTYIEAKDKTGEEIESESKKSILEVSKQNLLEFKKRKGIN</sequence>
<dbReference type="GO" id="GO:0003677">
    <property type="term" value="F:DNA binding"/>
    <property type="evidence" value="ECO:0007669"/>
    <property type="project" value="UniProtKB-KW"/>
</dbReference>